<dbReference type="PRINTS" id="PR00953">
    <property type="entry name" value="TYPE3IMRPROT"/>
</dbReference>
<evidence type="ECO:0000256" key="1">
    <source>
        <dbReference type="ARBA" id="ARBA00004651"/>
    </source>
</evidence>
<gene>
    <name evidence="8" type="ORF">D5366_07500</name>
</gene>
<evidence type="ECO:0000256" key="2">
    <source>
        <dbReference type="ARBA" id="ARBA00009772"/>
    </source>
</evidence>
<feature type="transmembrane region" description="Helical" evidence="7">
    <location>
        <begin position="235"/>
        <end position="255"/>
    </location>
</feature>
<keyword evidence="3" id="KW-1003">Cell membrane</keyword>
<proteinExistence type="inferred from homology"/>
<comment type="similarity">
    <text evidence="2">Belongs to the FliR/MopE/SpaR family.</text>
</comment>
<dbReference type="PANTHER" id="PTHR30065:SF1">
    <property type="entry name" value="SURFACE PRESENTATION OF ANTIGENS PROTEIN SPAR"/>
    <property type="match status" value="1"/>
</dbReference>
<dbReference type="EMBL" id="CP032485">
    <property type="protein sequence ID" value="QDH25080.1"/>
    <property type="molecule type" value="Genomic_DNA"/>
</dbReference>
<keyword evidence="4 7" id="KW-0812">Transmembrane</keyword>
<evidence type="ECO:0000256" key="7">
    <source>
        <dbReference type="SAM" id="Phobius"/>
    </source>
</evidence>
<protein>
    <submittedName>
        <fullName evidence="8">Type III secretion protein</fullName>
    </submittedName>
</protein>
<comment type="subcellular location">
    <subcellularLocation>
        <location evidence="1">Cell membrane</location>
        <topology evidence="1">Multi-pass membrane protein</topology>
    </subcellularLocation>
</comment>
<dbReference type="InterPro" id="IPR002010">
    <property type="entry name" value="T3SS_IM_R"/>
</dbReference>
<dbReference type="GO" id="GO:0005886">
    <property type="term" value="C:plasma membrane"/>
    <property type="evidence" value="ECO:0007669"/>
    <property type="project" value="UniProtKB-SubCell"/>
</dbReference>
<dbReference type="KEGG" id="ntn:D5366_07500"/>
<keyword evidence="9" id="KW-1185">Reference proteome</keyword>
<dbReference type="Pfam" id="PF01311">
    <property type="entry name" value="Bac_export_1"/>
    <property type="match status" value="1"/>
</dbReference>
<dbReference type="OrthoDB" id="9779817at2"/>
<dbReference type="PANTHER" id="PTHR30065">
    <property type="entry name" value="FLAGELLAR BIOSYNTHETIC PROTEIN FLIR"/>
    <property type="match status" value="1"/>
</dbReference>
<keyword evidence="5 7" id="KW-1133">Transmembrane helix</keyword>
<name>A0A4Y6V8T4_9PROT</name>
<evidence type="ECO:0000313" key="8">
    <source>
        <dbReference type="EMBL" id="QDH25080.1"/>
    </source>
</evidence>
<keyword evidence="6 7" id="KW-0472">Membrane</keyword>
<accession>A0A4Y6V8T4</accession>
<evidence type="ECO:0000256" key="6">
    <source>
        <dbReference type="ARBA" id="ARBA00023136"/>
    </source>
</evidence>
<feature type="transmembrane region" description="Helical" evidence="7">
    <location>
        <begin position="74"/>
        <end position="92"/>
    </location>
</feature>
<sequence length="269" mass="28077">MTSALPLTPDALAGTCTIFLLVLCRVSAAILVLPGLGEQSLPMTLRAGIALTTTLLIAPIVAPHLTTTSPDTTSAIALAAMIAVELFAGITIGWMARLIVLALPIAGQMIALFIGLSSVLQPDPDLGSGSSAPARFFNILAPLLLLISGAYILPIRALTGSYTIIPLGGVALQPQHFSLIADTTQSIITLTERGFTLALELSAPFLILSLVWQALMGIISRLLPSLQISTVLSPLQILGGLALLGLTLETVLVFWQNQTFDVLNALPGL</sequence>
<evidence type="ECO:0000256" key="4">
    <source>
        <dbReference type="ARBA" id="ARBA00022692"/>
    </source>
</evidence>
<reference evidence="8 9" key="1">
    <citation type="submission" date="2018-09" db="EMBL/GenBank/DDBJ databases">
        <title>The complete genome sequence of Neokomagataea tanensis NBRC 106556(T).</title>
        <authorList>
            <person name="Chua K.-O."/>
            <person name="See-Too W.-S."/>
            <person name="Hong K.-W."/>
            <person name="Yin W.-F."/>
            <person name="Chan K.-G."/>
        </authorList>
    </citation>
    <scope>NUCLEOTIDE SEQUENCE [LARGE SCALE GENOMIC DNA]</scope>
    <source>
        <strain evidence="9">AH13 \ NBRC 106556</strain>
    </source>
</reference>
<feature type="transmembrane region" description="Helical" evidence="7">
    <location>
        <begin position="12"/>
        <end position="33"/>
    </location>
</feature>
<evidence type="ECO:0000256" key="5">
    <source>
        <dbReference type="ARBA" id="ARBA00022989"/>
    </source>
</evidence>
<feature type="transmembrane region" description="Helical" evidence="7">
    <location>
        <begin position="99"/>
        <end position="120"/>
    </location>
</feature>
<evidence type="ECO:0000313" key="9">
    <source>
        <dbReference type="Proteomes" id="UP000317214"/>
    </source>
</evidence>
<feature type="transmembrane region" description="Helical" evidence="7">
    <location>
        <begin position="45"/>
        <end position="62"/>
    </location>
</feature>
<feature type="transmembrane region" description="Helical" evidence="7">
    <location>
        <begin position="132"/>
        <end position="153"/>
    </location>
</feature>
<dbReference type="GO" id="GO:0006605">
    <property type="term" value="P:protein targeting"/>
    <property type="evidence" value="ECO:0007669"/>
    <property type="project" value="InterPro"/>
</dbReference>
<organism evidence="8 9">
    <name type="scientific">Neokomagataea tanensis</name>
    <dbReference type="NCBI Taxonomy" id="661191"/>
    <lineage>
        <taxon>Bacteria</taxon>
        <taxon>Pseudomonadati</taxon>
        <taxon>Pseudomonadota</taxon>
        <taxon>Alphaproteobacteria</taxon>
        <taxon>Acetobacterales</taxon>
        <taxon>Acetobacteraceae</taxon>
        <taxon>Neokomagataea</taxon>
    </lineage>
</organism>
<dbReference type="RefSeq" id="WP_141492934.1">
    <property type="nucleotide sequence ID" value="NZ_CP032485.1"/>
</dbReference>
<feature type="transmembrane region" description="Helical" evidence="7">
    <location>
        <begin position="203"/>
        <end position="223"/>
    </location>
</feature>
<evidence type="ECO:0000256" key="3">
    <source>
        <dbReference type="ARBA" id="ARBA00022475"/>
    </source>
</evidence>
<dbReference type="AlphaFoldDB" id="A0A4Y6V8T4"/>
<dbReference type="Proteomes" id="UP000317214">
    <property type="component" value="Chromosome"/>
</dbReference>